<organism evidence="1 2">
    <name type="scientific">Microvenator marinus</name>
    <dbReference type="NCBI Taxonomy" id="2600177"/>
    <lineage>
        <taxon>Bacteria</taxon>
        <taxon>Deltaproteobacteria</taxon>
        <taxon>Bradymonadales</taxon>
        <taxon>Microvenatoraceae</taxon>
        <taxon>Microvenator</taxon>
    </lineage>
</organism>
<dbReference type="AlphaFoldDB" id="A0A5B8XM34"/>
<dbReference type="RefSeq" id="WP_146957115.1">
    <property type="nucleotide sequence ID" value="NZ_CP042467.1"/>
</dbReference>
<dbReference type="EMBL" id="CP042467">
    <property type="protein sequence ID" value="QED26028.1"/>
    <property type="molecule type" value="Genomic_DNA"/>
</dbReference>
<evidence type="ECO:0000313" key="1">
    <source>
        <dbReference type="EMBL" id="QED26028.1"/>
    </source>
</evidence>
<dbReference type="KEGG" id="bbae:FRD01_01875"/>
<keyword evidence="2" id="KW-1185">Reference proteome</keyword>
<sequence length="233" mass="26538">MNEIGQVKNSKEFFSSQRIEALISGLRGNERLRLNVQGEALAFDAEIRTHTEGISLVLTTNEAGEWSQFEGLVRSRRGARLVADALSSGNFSTLFSDAEFDLAYVAGPLDMETLPEAWRKHARPLDRLGTHLRNGEVFVHEWVIKLDKLSGVECRLRFKDGVEIGALWKSVQHDEDVVVERFLEDETQAGPRIRRTTRVEWSTDEIWERVQEDELVLGEFRIGLEVLRLSTSN</sequence>
<dbReference type="Proteomes" id="UP000321595">
    <property type="component" value="Chromosome"/>
</dbReference>
<gene>
    <name evidence="1" type="ORF">FRD01_01875</name>
</gene>
<proteinExistence type="predicted"/>
<accession>A0A5B8XM34</accession>
<protein>
    <submittedName>
        <fullName evidence="1">Uncharacterized protein</fullName>
    </submittedName>
</protein>
<evidence type="ECO:0000313" key="2">
    <source>
        <dbReference type="Proteomes" id="UP000321595"/>
    </source>
</evidence>
<name>A0A5B8XM34_9DELT</name>
<reference evidence="1 2" key="1">
    <citation type="submission" date="2019-08" db="EMBL/GenBank/DDBJ databases">
        <authorList>
            <person name="Liang Q."/>
        </authorList>
    </citation>
    <scope>NUCLEOTIDE SEQUENCE [LARGE SCALE GENOMIC DNA]</scope>
    <source>
        <strain evidence="1 2">V1718</strain>
    </source>
</reference>